<feature type="region of interest" description="Disordered" evidence="1">
    <location>
        <begin position="77"/>
        <end position="98"/>
    </location>
</feature>
<evidence type="ECO:0000256" key="1">
    <source>
        <dbReference type="SAM" id="MobiDB-lite"/>
    </source>
</evidence>
<reference evidence="2" key="1">
    <citation type="submission" date="2021-01" db="EMBL/GenBank/DDBJ databases">
        <authorList>
            <person name="Corre E."/>
            <person name="Pelletier E."/>
            <person name="Niang G."/>
            <person name="Scheremetjew M."/>
            <person name="Finn R."/>
            <person name="Kale V."/>
            <person name="Holt S."/>
            <person name="Cochrane G."/>
            <person name="Meng A."/>
            <person name="Brown T."/>
            <person name="Cohen L."/>
        </authorList>
    </citation>
    <scope>NUCLEOTIDE SEQUENCE</scope>
    <source>
        <strain evidence="2">CCMP645</strain>
    </source>
</reference>
<protein>
    <submittedName>
        <fullName evidence="2">Uncharacterized protein</fullName>
    </submittedName>
</protein>
<evidence type="ECO:0000313" key="2">
    <source>
        <dbReference type="EMBL" id="CAE0783564.1"/>
    </source>
</evidence>
<proteinExistence type="predicted"/>
<dbReference type="AlphaFoldDB" id="A0A7S4C0Z5"/>
<dbReference type="EMBL" id="HBIZ01057461">
    <property type="protein sequence ID" value="CAE0783564.1"/>
    <property type="molecule type" value="Transcribed_RNA"/>
</dbReference>
<organism evidence="2">
    <name type="scientific">Chrysotila carterae</name>
    <name type="common">Marine alga</name>
    <name type="synonym">Syracosphaera carterae</name>
    <dbReference type="NCBI Taxonomy" id="13221"/>
    <lineage>
        <taxon>Eukaryota</taxon>
        <taxon>Haptista</taxon>
        <taxon>Haptophyta</taxon>
        <taxon>Prymnesiophyceae</taxon>
        <taxon>Isochrysidales</taxon>
        <taxon>Isochrysidaceae</taxon>
        <taxon>Chrysotila</taxon>
    </lineage>
</organism>
<name>A0A7S4C0Z5_CHRCT</name>
<sequence length="263" mass="28209">MQPIKANVCSPILVLGEFTNAKGQMETEHIEMLHPSVAFAAAPRYQMQQWRAGTHHADSPRNAQLWHSVSTTDVRNHDPSWFEPARQEPTSRAGSPHLPRDACSALESNFAVSGSIAPAPSLPRRVVVPALNSRQDKNLPTVRSEMLTGVSTGFACTITGGHSSADSERGAPPRATSTQSTHPVAPQVSQLIFGRTMFASVDTTGYVSVHARADQQAVVLACRASAESRRARNVGACTGTGPMTHQTLALTALVHDETLDRFG</sequence>
<gene>
    <name evidence="2" type="ORF">PCAR00345_LOCUS36268</name>
</gene>
<accession>A0A7S4C0Z5</accession>
<feature type="region of interest" description="Disordered" evidence="1">
    <location>
        <begin position="159"/>
        <end position="183"/>
    </location>
</feature>